<sequence>MRTMTSSNKKVLKQKGLVLVMVTMAMLVFVAIAAFSIDINHLMVNKTRLQNAVDSAALSAAVLIDSDSSIADATAAANTTFTNMAGAVGNSEMDMSTANVSVTYSNDPQTFPDSSFDSSLDVYVRVEVTSLDMDEFFIQAFGLQKTVSASAVAGPSSASIKACNIVPMSVCSGGGTSTDGYERGELYMLKLASTSQGTMGPGNYQLLDFGSGASTIRSALAGGYDGCITIGENIDTKPGGNVGPVGQGINSRFGVYSGGGLSSSDYPTDIYVKEPSTLATADNSGNITYNDTSGAGGDPWGYSDYMASTPDCSGESDCRIGSGGVADRRILPVPVVDCSTASGGTSNVKVTAIGCFFLLQQAPTNNGSHEGVFGEFIEDCTVDHSNSGPTPEDEGPYRIQLYKDPLSTES</sequence>
<dbReference type="Proteomes" id="UP001569153">
    <property type="component" value="Unassembled WGS sequence"/>
</dbReference>
<keyword evidence="5" id="KW-1185">Reference proteome</keyword>
<keyword evidence="2" id="KW-1133">Transmembrane helix</keyword>
<accession>A0ABV4M2V2</accession>
<keyword evidence="2" id="KW-0472">Membrane</keyword>
<name>A0ABV4M2V2_9VIBR</name>
<dbReference type="EMBL" id="JBGOOT010000001">
    <property type="protein sequence ID" value="MEZ8193455.1"/>
    <property type="molecule type" value="Genomic_DNA"/>
</dbReference>
<comment type="caution">
    <text evidence="4">The sequence shown here is derived from an EMBL/GenBank/DDBJ whole genome shotgun (WGS) entry which is preliminary data.</text>
</comment>
<evidence type="ECO:0000256" key="2">
    <source>
        <dbReference type="SAM" id="Phobius"/>
    </source>
</evidence>
<dbReference type="InterPro" id="IPR028087">
    <property type="entry name" value="Tad_N"/>
</dbReference>
<evidence type="ECO:0000256" key="1">
    <source>
        <dbReference type="SAM" id="MobiDB-lite"/>
    </source>
</evidence>
<feature type="region of interest" description="Disordered" evidence="1">
    <location>
        <begin position="383"/>
        <end position="410"/>
    </location>
</feature>
<keyword evidence="2" id="KW-0812">Transmembrane</keyword>
<gene>
    <name evidence="4" type="ORF">ACED38_01025</name>
</gene>
<evidence type="ECO:0000313" key="5">
    <source>
        <dbReference type="Proteomes" id="UP001569153"/>
    </source>
</evidence>
<dbReference type="RefSeq" id="WP_371729490.1">
    <property type="nucleotide sequence ID" value="NZ_JBGOOT010000001.1"/>
</dbReference>
<protein>
    <submittedName>
        <fullName evidence="4">TadE/TadG family type IV pilus assembly protein</fullName>
    </submittedName>
</protein>
<feature type="transmembrane region" description="Helical" evidence="2">
    <location>
        <begin position="16"/>
        <end position="37"/>
    </location>
</feature>
<proteinExistence type="predicted"/>
<organism evidence="4 5">
    <name type="scientific">Vibrio cortegadensis</name>
    <dbReference type="NCBI Taxonomy" id="1328770"/>
    <lineage>
        <taxon>Bacteria</taxon>
        <taxon>Pseudomonadati</taxon>
        <taxon>Pseudomonadota</taxon>
        <taxon>Gammaproteobacteria</taxon>
        <taxon>Vibrionales</taxon>
        <taxon>Vibrionaceae</taxon>
        <taxon>Vibrio</taxon>
    </lineage>
</organism>
<reference evidence="4 5" key="1">
    <citation type="submission" date="2024-06" db="EMBL/GenBank/DDBJ databases">
        <authorList>
            <person name="Steensen K."/>
            <person name="Seneca J."/>
            <person name="Bartlau N."/>
            <person name="Yu A.X."/>
            <person name="Polz M.F."/>
        </authorList>
    </citation>
    <scope>NUCLEOTIDE SEQUENCE [LARGE SCALE GENOMIC DNA]</scope>
    <source>
        <strain evidence="4 5">FF146</strain>
    </source>
</reference>
<evidence type="ECO:0000259" key="3">
    <source>
        <dbReference type="Pfam" id="PF13400"/>
    </source>
</evidence>
<feature type="domain" description="Putative Flp pilus-assembly TadG-like N-terminal" evidence="3">
    <location>
        <begin position="18"/>
        <end position="61"/>
    </location>
</feature>
<dbReference type="Pfam" id="PF13400">
    <property type="entry name" value="Tad"/>
    <property type="match status" value="1"/>
</dbReference>
<evidence type="ECO:0000313" key="4">
    <source>
        <dbReference type="EMBL" id="MEZ8193455.1"/>
    </source>
</evidence>